<dbReference type="Proteomes" id="UP000053989">
    <property type="component" value="Unassembled WGS sequence"/>
</dbReference>
<name>A0A0C3CP82_9AGAM</name>
<evidence type="ECO:0000313" key="2">
    <source>
        <dbReference type="Proteomes" id="UP000053989"/>
    </source>
</evidence>
<sequence>MTTWRLMVWKMTGSFGKSMAEVNRLIHDIILAKDFNADDLHDVNILVEQNRFDKSESDLHPDFQLDGWRETNVEICIPFGGQSTEPNTFTVPSVLYQPLVPVIRAAFLKLQQMVSPCAL</sequence>
<dbReference type="OrthoDB" id="3208495at2759"/>
<dbReference type="HOGENOM" id="CLU_157440_0_0_1"/>
<reference evidence="1 2" key="1">
    <citation type="submission" date="2014-04" db="EMBL/GenBank/DDBJ databases">
        <authorList>
            <consortium name="DOE Joint Genome Institute"/>
            <person name="Kuo A."/>
            <person name="Kohler A."/>
            <person name="Nagy L.G."/>
            <person name="Floudas D."/>
            <person name="Copeland A."/>
            <person name="Barry K.W."/>
            <person name="Cichocki N."/>
            <person name="Veneault-Fourrey C."/>
            <person name="LaButti K."/>
            <person name="Lindquist E.A."/>
            <person name="Lipzen A."/>
            <person name="Lundell T."/>
            <person name="Morin E."/>
            <person name="Murat C."/>
            <person name="Sun H."/>
            <person name="Tunlid A."/>
            <person name="Henrissat B."/>
            <person name="Grigoriev I.V."/>
            <person name="Hibbett D.S."/>
            <person name="Martin F."/>
            <person name="Nordberg H.P."/>
            <person name="Cantor M.N."/>
            <person name="Hua S.X."/>
        </authorList>
    </citation>
    <scope>NUCLEOTIDE SEQUENCE [LARGE SCALE GENOMIC DNA]</scope>
    <source>
        <strain evidence="1 2">Foug A</strain>
    </source>
</reference>
<organism evidence="1 2">
    <name type="scientific">Scleroderma citrinum Foug A</name>
    <dbReference type="NCBI Taxonomy" id="1036808"/>
    <lineage>
        <taxon>Eukaryota</taxon>
        <taxon>Fungi</taxon>
        <taxon>Dikarya</taxon>
        <taxon>Basidiomycota</taxon>
        <taxon>Agaricomycotina</taxon>
        <taxon>Agaricomycetes</taxon>
        <taxon>Agaricomycetidae</taxon>
        <taxon>Boletales</taxon>
        <taxon>Sclerodermatineae</taxon>
        <taxon>Sclerodermataceae</taxon>
        <taxon>Scleroderma</taxon>
    </lineage>
</organism>
<proteinExistence type="predicted"/>
<accession>A0A0C3CP82</accession>
<dbReference type="InParanoid" id="A0A0C3CP82"/>
<gene>
    <name evidence="1" type="ORF">SCLCIDRAFT_145524</name>
</gene>
<dbReference type="STRING" id="1036808.A0A0C3CP82"/>
<keyword evidence="2" id="KW-1185">Reference proteome</keyword>
<reference evidence="2" key="2">
    <citation type="submission" date="2015-01" db="EMBL/GenBank/DDBJ databases">
        <title>Evolutionary Origins and Diversification of the Mycorrhizal Mutualists.</title>
        <authorList>
            <consortium name="DOE Joint Genome Institute"/>
            <consortium name="Mycorrhizal Genomics Consortium"/>
            <person name="Kohler A."/>
            <person name="Kuo A."/>
            <person name="Nagy L.G."/>
            <person name="Floudas D."/>
            <person name="Copeland A."/>
            <person name="Barry K.W."/>
            <person name="Cichocki N."/>
            <person name="Veneault-Fourrey C."/>
            <person name="LaButti K."/>
            <person name="Lindquist E.A."/>
            <person name="Lipzen A."/>
            <person name="Lundell T."/>
            <person name="Morin E."/>
            <person name="Murat C."/>
            <person name="Riley R."/>
            <person name="Ohm R."/>
            <person name="Sun H."/>
            <person name="Tunlid A."/>
            <person name="Henrissat B."/>
            <person name="Grigoriev I.V."/>
            <person name="Hibbett D.S."/>
            <person name="Martin F."/>
        </authorList>
    </citation>
    <scope>NUCLEOTIDE SEQUENCE [LARGE SCALE GENOMIC DNA]</scope>
    <source>
        <strain evidence="2">Foug A</strain>
    </source>
</reference>
<evidence type="ECO:0000313" key="1">
    <source>
        <dbReference type="EMBL" id="KIM50420.1"/>
    </source>
</evidence>
<dbReference type="EMBL" id="KN822443">
    <property type="protein sequence ID" value="KIM50420.1"/>
    <property type="molecule type" value="Genomic_DNA"/>
</dbReference>
<dbReference type="AlphaFoldDB" id="A0A0C3CP82"/>
<protein>
    <submittedName>
        <fullName evidence="1">Uncharacterized protein</fullName>
    </submittedName>
</protein>